<dbReference type="SUPFAM" id="SSF81345">
    <property type="entry name" value="ABC transporter involved in vitamin B12 uptake, BtuC"/>
    <property type="match status" value="1"/>
</dbReference>
<dbReference type="RefSeq" id="WP_394327564.1">
    <property type="nucleotide sequence ID" value="NZ_FNHL01000001.1"/>
</dbReference>
<feature type="transmembrane region" description="Helical" evidence="6">
    <location>
        <begin position="232"/>
        <end position="262"/>
    </location>
</feature>
<dbReference type="GO" id="GO:0043190">
    <property type="term" value="C:ATP-binding cassette (ABC) transporter complex"/>
    <property type="evidence" value="ECO:0007669"/>
    <property type="project" value="InterPro"/>
</dbReference>
<feature type="transmembrane region" description="Helical" evidence="6">
    <location>
        <begin position="62"/>
        <end position="81"/>
    </location>
</feature>
<organism evidence="7 8">
    <name type="scientific">Halogranum gelatinilyticum</name>
    <dbReference type="NCBI Taxonomy" id="660521"/>
    <lineage>
        <taxon>Archaea</taxon>
        <taxon>Methanobacteriati</taxon>
        <taxon>Methanobacteriota</taxon>
        <taxon>Stenosarchaea group</taxon>
        <taxon>Halobacteria</taxon>
        <taxon>Halobacteriales</taxon>
        <taxon>Haloferacaceae</taxon>
    </lineage>
</organism>
<feature type="transmembrane region" description="Helical" evidence="6">
    <location>
        <begin position="300"/>
        <end position="321"/>
    </location>
</feature>
<proteinExistence type="inferred from homology"/>
<name>A0A1G9Q5Q8_9EURY</name>
<dbReference type="Gene3D" id="1.10.3470.10">
    <property type="entry name" value="ABC transporter involved in vitamin B12 uptake, BtuC"/>
    <property type="match status" value="1"/>
</dbReference>
<dbReference type="PANTHER" id="PTHR30477">
    <property type="entry name" value="ABC-TRANSPORTER METAL-BINDING PROTEIN"/>
    <property type="match status" value="1"/>
</dbReference>
<reference evidence="8" key="1">
    <citation type="submission" date="2016-10" db="EMBL/GenBank/DDBJ databases">
        <authorList>
            <person name="Varghese N."/>
            <person name="Submissions S."/>
        </authorList>
    </citation>
    <scope>NUCLEOTIDE SEQUENCE [LARGE SCALE GENOMIC DNA]</scope>
    <source>
        <strain evidence="8">CGMCC 1.10119</strain>
    </source>
</reference>
<feature type="transmembrane region" description="Helical" evidence="6">
    <location>
        <begin position="189"/>
        <end position="206"/>
    </location>
</feature>
<evidence type="ECO:0000256" key="2">
    <source>
        <dbReference type="ARBA" id="ARBA00008034"/>
    </source>
</evidence>
<evidence type="ECO:0000256" key="6">
    <source>
        <dbReference type="SAM" id="Phobius"/>
    </source>
</evidence>
<evidence type="ECO:0000313" key="7">
    <source>
        <dbReference type="EMBL" id="SDM06253.1"/>
    </source>
</evidence>
<protein>
    <submittedName>
        <fullName evidence="7">Zinc transport system permease protein</fullName>
    </submittedName>
</protein>
<dbReference type="GO" id="GO:0055085">
    <property type="term" value="P:transmembrane transport"/>
    <property type="evidence" value="ECO:0007669"/>
    <property type="project" value="InterPro"/>
</dbReference>
<dbReference type="EMBL" id="FNHL01000001">
    <property type="protein sequence ID" value="SDM06253.1"/>
    <property type="molecule type" value="Genomic_DNA"/>
</dbReference>
<comment type="similarity">
    <text evidence="2">Belongs to the ABC-3 integral membrane protein family.</text>
</comment>
<dbReference type="InterPro" id="IPR037294">
    <property type="entry name" value="ABC_BtuC-like"/>
</dbReference>
<feature type="transmembrane region" description="Helical" evidence="6">
    <location>
        <begin position="147"/>
        <end position="177"/>
    </location>
</feature>
<sequence>MTDPLTTLLLADVVTGLLAVADPFTAVLDAFSAVLGAVGDLLCRLLAPLGVDLVCYPFMQRALVAGLCVGVVAPLVGSFLVHRELALIGDTLAHAAFAGVAVGLFLGSRLGLPLSPSLTALVVAVIGALVVQVIAERTDAYGDVSMAIVLSGGFALGTVLVSLTDGGIAVSISQYLFGSLATVRWEDTLLLVVLSLVVVAVVARYYRQFLAVTFDETAAAVGGVDVTRTTRLLVVLTALVVVAAMQILGVILVAAMLVVPVATAAPVARSFRESVVISVVAAQLAVLVGIALSYGYGLAAGGSIVLAAIGGYAVVVGVTGLSK</sequence>
<feature type="transmembrane region" description="Helical" evidence="6">
    <location>
        <begin position="87"/>
        <end position="106"/>
    </location>
</feature>
<dbReference type="Proteomes" id="UP000199451">
    <property type="component" value="Unassembled WGS sequence"/>
</dbReference>
<gene>
    <name evidence="7" type="ORF">SAMN04487949_0697</name>
</gene>
<dbReference type="Pfam" id="PF00950">
    <property type="entry name" value="ABC-3"/>
    <property type="match status" value="1"/>
</dbReference>
<evidence type="ECO:0000256" key="5">
    <source>
        <dbReference type="ARBA" id="ARBA00023136"/>
    </source>
</evidence>
<accession>A0A1G9Q5Q8</accession>
<dbReference type="PANTHER" id="PTHR30477:SF0">
    <property type="entry name" value="METAL TRANSPORT SYSTEM MEMBRANE PROTEIN TM_0125-RELATED"/>
    <property type="match status" value="1"/>
</dbReference>
<evidence type="ECO:0000256" key="4">
    <source>
        <dbReference type="ARBA" id="ARBA00022989"/>
    </source>
</evidence>
<keyword evidence="4 6" id="KW-1133">Transmembrane helix</keyword>
<dbReference type="AlphaFoldDB" id="A0A1G9Q5Q8"/>
<feature type="transmembrane region" description="Helical" evidence="6">
    <location>
        <begin position="274"/>
        <end position="294"/>
    </location>
</feature>
<evidence type="ECO:0000256" key="1">
    <source>
        <dbReference type="ARBA" id="ARBA00004141"/>
    </source>
</evidence>
<keyword evidence="5 6" id="KW-0472">Membrane</keyword>
<dbReference type="InterPro" id="IPR001626">
    <property type="entry name" value="ABC_TroCD"/>
</dbReference>
<evidence type="ECO:0000256" key="3">
    <source>
        <dbReference type="ARBA" id="ARBA00022692"/>
    </source>
</evidence>
<feature type="transmembrane region" description="Helical" evidence="6">
    <location>
        <begin position="118"/>
        <end position="135"/>
    </location>
</feature>
<keyword evidence="3 6" id="KW-0812">Transmembrane</keyword>
<keyword evidence="8" id="KW-1185">Reference proteome</keyword>
<comment type="subcellular location">
    <subcellularLocation>
        <location evidence="1">Membrane</location>
        <topology evidence="1">Multi-pass membrane protein</topology>
    </subcellularLocation>
</comment>
<evidence type="ECO:0000313" key="8">
    <source>
        <dbReference type="Proteomes" id="UP000199451"/>
    </source>
</evidence>
<dbReference type="STRING" id="660521.SAMN04487949_0697"/>